<gene>
    <name evidence="1" type="ORF">T190115A13A_20069</name>
</gene>
<name>A0ABM9PM75_9FLAO</name>
<accession>A0ABM9PM75</accession>
<keyword evidence="2" id="KW-1185">Reference proteome</keyword>
<dbReference type="EMBL" id="CAXJRC010000022">
    <property type="protein sequence ID" value="CAL2106789.1"/>
    <property type="molecule type" value="Genomic_DNA"/>
</dbReference>
<dbReference type="InterPro" id="IPR005901">
    <property type="entry name" value="GLPGLI"/>
</dbReference>
<reference evidence="1 2" key="1">
    <citation type="submission" date="2024-05" db="EMBL/GenBank/DDBJ databases">
        <authorList>
            <person name="Duchaud E."/>
        </authorList>
    </citation>
    <scope>NUCLEOTIDE SEQUENCE [LARGE SCALE GENOMIC DNA]</scope>
    <source>
        <strain evidence="1">Ena-SAMPLE-TAB-13-05-2024-13:56:06:370-140305</strain>
    </source>
</reference>
<sequence length="249" mass="29517">MRNRVLLTFLLIIISSICLQGQEKYDLKVSYQMLLNFGSLQENEGVLLCNKNQAFFKFKNVDRRKKEKISVNAQGNLSTRIIADTENYIFSENNGYIGELRRDFKEKSFCIVEEVLKPINWKITRETKKIDEYICFKALARFRGRNYTAWFTPQVPVLFGPYKFHGLKGLILEIADDTKEVMFRAEKIEYVQLPIQKKDKKIKRVSKEFYKNDMYSFFDDLQRKLTSRGDRNIKIEVKTEIKTIEIEEN</sequence>
<comment type="caution">
    <text evidence="1">The sequence shown here is derived from an EMBL/GenBank/DDBJ whole genome shotgun (WGS) entry which is preliminary data.</text>
</comment>
<dbReference type="NCBIfam" id="TIGR01200">
    <property type="entry name" value="GLPGLI"/>
    <property type="match status" value="1"/>
</dbReference>
<dbReference type="Pfam" id="PF09697">
    <property type="entry name" value="Porph_ging"/>
    <property type="match status" value="1"/>
</dbReference>
<dbReference type="Proteomes" id="UP001497602">
    <property type="component" value="Unassembled WGS sequence"/>
</dbReference>
<organism evidence="1 2">
    <name type="scientific">Tenacibaculum vairaonense</name>
    <dbReference type="NCBI Taxonomy" id="3137860"/>
    <lineage>
        <taxon>Bacteria</taxon>
        <taxon>Pseudomonadati</taxon>
        <taxon>Bacteroidota</taxon>
        <taxon>Flavobacteriia</taxon>
        <taxon>Flavobacteriales</taxon>
        <taxon>Flavobacteriaceae</taxon>
        <taxon>Tenacibaculum</taxon>
    </lineage>
</organism>
<proteinExistence type="predicted"/>
<evidence type="ECO:0000313" key="1">
    <source>
        <dbReference type="EMBL" id="CAL2106789.1"/>
    </source>
</evidence>
<protein>
    <submittedName>
        <fullName evidence="1">GLPGLI family protein</fullName>
    </submittedName>
</protein>
<evidence type="ECO:0000313" key="2">
    <source>
        <dbReference type="Proteomes" id="UP001497602"/>
    </source>
</evidence>
<dbReference type="RefSeq" id="WP_348702800.1">
    <property type="nucleotide sequence ID" value="NZ_CAXIYA010000007.1"/>
</dbReference>